<feature type="compositionally biased region" description="Basic and acidic residues" evidence="7">
    <location>
        <begin position="487"/>
        <end position="517"/>
    </location>
</feature>
<dbReference type="PANTHER" id="PTHR14085:SF3">
    <property type="entry name" value="WD REPEAT-CONTAINING PROTEIN 46"/>
    <property type="match status" value="1"/>
</dbReference>
<dbReference type="Pfam" id="PF08149">
    <property type="entry name" value="BING4CT"/>
    <property type="match status" value="1"/>
</dbReference>
<keyword evidence="2" id="KW-0698">rRNA processing</keyword>
<feature type="domain" description="BING4 C-terminal" evidence="8">
    <location>
        <begin position="344"/>
        <end position="427"/>
    </location>
</feature>
<gene>
    <name evidence="9" type="ORF">PPAR00522_LOCUS14562</name>
</gene>
<evidence type="ECO:0000256" key="6">
    <source>
        <dbReference type="PROSITE-ProRule" id="PRU00221"/>
    </source>
</evidence>
<feature type="repeat" description="WD" evidence="6">
    <location>
        <begin position="262"/>
        <end position="296"/>
    </location>
</feature>
<protein>
    <recommendedName>
        <fullName evidence="8">BING4 C-terminal domain-containing protein</fullName>
    </recommendedName>
</protein>
<proteinExistence type="predicted"/>
<name>A0A7S0V4M6_9CHLO</name>
<keyword evidence="5" id="KW-0539">Nucleus</keyword>
<feature type="region of interest" description="Disordered" evidence="7">
    <location>
        <begin position="458"/>
        <end position="532"/>
    </location>
</feature>
<evidence type="ECO:0000256" key="1">
    <source>
        <dbReference type="ARBA" id="ARBA00004604"/>
    </source>
</evidence>
<dbReference type="InterPro" id="IPR019775">
    <property type="entry name" value="WD40_repeat_CS"/>
</dbReference>
<dbReference type="SUPFAM" id="SSF50978">
    <property type="entry name" value="WD40 repeat-like"/>
    <property type="match status" value="1"/>
</dbReference>
<dbReference type="InterPro" id="IPR040315">
    <property type="entry name" value="WDR46/Utp7"/>
</dbReference>
<dbReference type="InterPro" id="IPR012952">
    <property type="entry name" value="BING4_C_dom"/>
</dbReference>
<dbReference type="SMART" id="SM01033">
    <property type="entry name" value="BING4CT"/>
    <property type="match status" value="1"/>
</dbReference>
<evidence type="ECO:0000259" key="8">
    <source>
        <dbReference type="SMART" id="SM01033"/>
    </source>
</evidence>
<evidence type="ECO:0000256" key="3">
    <source>
        <dbReference type="ARBA" id="ARBA00022574"/>
    </source>
</evidence>
<keyword evidence="3 6" id="KW-0853">WD repeat</keyword>
<evidence type="ECO:0000256" key="4">
    <source>
        <dbReference type="ARBA" id="ARBA00022737"/>
    </source>
</evidence>
<sequence length="532" mass="59965">MGKKASVRKEEKSLADRLKRGPEISFKDITDRKLKGKLRHTENVFKESQKKAAKINEWLLPESSGYLEAEGAERTWQAKQEDIRAAVDVGAARKQLDLVLPELGPYKVNFTRSGRYMLLGGTKGHLAVTDWQRGDLLCEVQVRETVRDVCFLHNETFFAAAQKKYVYVYDKRGIEVHCLRDHTDTLALDFLPHHFMLTSIGEQGVLRYKDTSTGHLIAEHRTKLGPCGVMRQNPSNAVMCLGHARGCVTMWTPTQTSHVVKLLCHRGPIGALSIDESGQYLATAGADGQLKVWDLRHQYRPLHQYFTYSTVTSMDVSQRGLLAVGYGRKIQIWKDGLAQKQESPYMGHSLATHPTSGALTSLRFCPFEDVLALGTEGGVSTLLVPGAGEPNFDSYVANPFANVKERQEGEVRALLDKLQPDTITLDPDMVGRVRKEPEEVAKERAASQEEANRLALEMQRRRADERTKMKGKNRPSRRAKRKQTNIIEERNPAVRERAKAEIHNNVEQKKDEQRQKEQAAPAGTAKALLRFY</sequence>
<dbReference type="Gene3D" id="2.130.10.10">
    <property type="entry name" value="YVTN repeat-like/Quinoprotein amine dehydrogenase"/>
    <property type="match status" value="1"/>
</dbReference>
<dbReference type="PROSITE" id="PS50082">
    <property type="entry name" value="WD_REPEATS_2"/>
    <property type="match status" value="1"/>
</dbReference>
<organism evidence="9">
    <name type="scientific">Polytomella parva</name>
    <dbReference type="NCBI Taxonomy" id="51329"/>
    <lineage>
        <taxon>Eukaryota</taxon>
        <taxon>Viridiplantae</taxon>
        <taxon>Chlorophyta</taxon>
        <taxon>core chlorophytes</taxon>
        <taxon>Chlorophyceae</taxon>
        <taxon>CS clade</taxon>
        <taxon>Chlamydomonadales</taxon>
        <taxon>Chlamydomonadaceae</taxon>
        <taxon>Polytomella</taxon>
    </lineage>
</organism>
<accession>A0A7S0V4M6</accession>
<feature type="compositionally biased region" description="Basic residues" evidence="7">
    <location>
        <begin position="469"/>
        <end position="483"/>
    </location>
</feature>
<dbReference type="EMBL" id="HBFM01022410">
    <property type="protein sequence ID" value="CAD8779903.1"/>
    <property type="molecule type" value="Transcribed_RNA"/>
</dbReference>
<reference evidence="9" key="1">
    <citation type="submission" date="2021-01" db="EMBL/GenBank/DDBJ databases">
        <authorList>
            <person name="Corre E."/>
            <person name="Pelletier E."/>
            <person name="Niang G."/>
            <person name="Scheremetjew M."/>
            <person name="Finn R."/>
            <person name="Kale V."/>
            <person name="Holt S."/>
            <person name="Cochrane G."/>
            <person name="Meng A."/>
            <person name="Brown T."/>
            <person name="Cohen L."/>
        </authorList>
    </citation>
    <scope>NUCLEOTIDE SEQUENCE</scope>
    <source>
        <strain evidence="9">SAG 63-3</strain>
    </source>
</reference>
<dbReference type="GO" id="GO:0030686">
    <property type="term" value="C:90S preribosome"/>
    <property type="evidence" value="ECO:0007669"/>
    <property type="project" value="TreeGrafter"/>
</dbReference>
<comment type="subcellular location">
    <subcellularLocation>
        <location evidence="1">Nucleus</location>
        <location evidence="1">Nucleolus</location>
    </subcellularLocation>
</comment>
<dbReference type="SMART" id="SM00320">
    <property type="entry name" value="WD40"/>
    <property type="match status" value="4"/>
</dbReference>
<dbReference type="PROSITE" id="PS50294">
    <property type="entry name" value="WD_REPEATS_REGION"/>
    <property type="match status" value="1"/>
</dbReference>
<dbReference type="InterPro" id="IPR001680">
    <property type="entry name" value="WD40_rpt"/>
</dbReference>
<keyword evidence="4" id="KW-0677">Repeat</keyword>
<evidence type="ECO:0000313" key="9">
    <source>
        <dbReference type="EMBL" id="CAD8779903.1"/>
    </source>
</evidence>
<dbReference type="FunFam" id="2.130.10.10:FF:000378">
    <property type="entry name" value="U3 small nucleolar RNA-associated protein 7"/>
    <property type="match status" value="1"/>
</dbReference>
<evidence type="ECO:0000256" key="5">
    <source>
        <dbReference type="ARBA" id="ARBA00023242"/>
    </source>
</evidence>
<dbReference type="GO" id="GO:0032040">
    <property type="term" value="C:small-subunit processome"/>
    <property type="evidence" value="ECO:0007669"/>
    <property type="project" value="TreeGrafter"/>
</dbReference>
<dbReference type="Pfam" id="PF00400">
    <property type="entry name" value="WD40"/>
    <property type="match status" value="1"/>
</dbReference>
<dbReference type="InterPro" id="IPR036322">
    <property type="entry name" value="WD40_repeat_dom_sf"/>
</dbReference>
<dbReference type="AlphaFoldDB" id="A0A7S0V4M6"/>
<evidence type="ECO:0000256" key="7">
    <source>
        <dbReference type="SAM" id="MobiDB-lite"/>
    </source>
</evidence>
<evidence type="ECO:0000256" key="2">
    <source>
        <dbReference type="ARBA" id="ARBA00022552"/>
    </source>
</evidence>
<dbReference type="InterPro" id="IPR015943">
    <property type="entry name" value="WD40/YVTN_repeat-like_dom_sf"/>
</dbReference>
<feature type="compositionally biased region" description="Basic and acidic residues" evidence="7">
    <location>
        <begin position="458"/>
        <end position="468"/>
    </location>
</feature>
<dbReference type="PROSITE" id="PS00678">
    <property type="entry name" value="WD_REPEATS_1"/>
    <property type="match status" value="1"/>
</dbReference>
<dbReference type="PANTHER" id="PTHR14085">
    <property type="entry name" value="WD-REPEAT PROTEIN BING4"/>
    <property type="match status" value="1"/>
</dbReference>
<dbReference type="GO" id="GO:0000462">
    <property type="term" value="P:maturation of SSU-rRNA from tricistronic rRNA transcript (SSU-rRNA, 5.8S rRNA, LSU-rRNA)"/>
    <property type="evidence" value="ECO:0007669"/>
    <property type="project" value="TreeGrafter"/>
</dbReference>